<dbReference type="AlphaFoldDB" id="A0A1G6AKJ0"/>
<accession>A0A1G6AKJ0</accession>
<evidence type="ECO:0000313" key="2">
    <source>
        <dbReference type="Proteomes" id="UP000182508"/>
    </source>
</evidence>
<organism evidence="1 2">
    <name type="scientific">Streptococcus henryi</name>
    <dbReference type="NCBI Taxonomy" id="439219"/>
    <lineage>
        <taxon>Bacteria</taxon>
        <taxon>Bacillati</taxon>
        <taxon>Bacillota</taxon>
        <taxon>Bacilli</taxon>
        <taxon>Lactobacillales</taxon>
        <taxon>Streptococcaceae</taxon>
        <taxon>Streptococcus</taxon>
    </lineage>
</organism>
<dbReference type="RefSeq" id="WP_074485331.1">
    <property type="nucleotide sequence ID" value="NZ_FMXP01000005.1"/>
</dbReference>
<gene>
    <name evidence="1" type="ORF">SAMN02910293_00439</name>
</gene>
<evidence type="ECO:0000313" key="1">
    <source>
        <dbReference type="EMBL" id="SDB08869.1"/>
    </source>
</evidence>
<proteinExistence type="predicted"/>
<evidence type="ECO:0008006" key="3">
    <source>
        <dbReference type="Google" id="ProtNLM"/>
    </source>
</evidence>
<dbReference type="Proteomes" id="UP000182508">
    <property type="component" value="Unassembled WGS sequence"/>
</dbReference>
<name>A0A1G6AKJ0_9STRE</name>
<dbReference type="STRING" id="439219.SAMN02910293_00439"/>
<protein>
    <recommendedName>
        <fullName evidence="3">Phage protein</fullName>
    </recommendedName>
</protein>
<dbReference type="EMBL" id="FMXP01000005">
    <property type="protein sequence ID" value="SDB08869.1"/>
    <property type="molecule type" value="Genomic_DNA"/>
</dbReference>
<reference evidence="1 2" key="1">
    <citation type="submission" date="2016-10" db="EMBL/GenBank/DDBJ databases">
        <authorList>
            <person name="de Groot N.N."/>
        </authorList>
    </citation>
    <scope>NUCLEOTIDE SEQUENCE [LARGE SCALE GENOMIC DNA]</scope>
    <source>
        <strain evidence="1 2">A-4</strain>
    </source>
</reference>
<sequence length="111" mass="12609">MNQINITGTDAQLILDRTSRTFTIISALSWEFETQFIKDDLELSLDENGDVFEISYILNLKAKPKNDIELSASVESKLLAKDVQEIAKIFAFIEDNKKNIFELLGIRGVLE</sequence>
<keyword evidence="2" id="KW-1185">Reference proteome</keyword>